<dbReference type="InterPro" id="IPR052523">
    <property type="entry name" value="Trichothecene_AcTrans"/>
</dbReference>
<dbReference type="InterPro" id="IPR016181">
    <property type="entry name" value="Acyl_CoA_acyltransferase"/>
</dbReference>
<dbReference type="Pfam" id="PF13508">
    <property type="entry name" value="Acetyltransf_7"/>
    <property type="match status" value="1"/>
</dbReference>
<dbReference type="InterPro" id="IPR000182">
    <property type="entry name" value="GNAT_dom"/>
</dbReference>
<dbReference type="PANTHER" id="PTHR42791">
    <property type="entry name" value="GNAT FAMILY ACETYLTRANSFERASE"/>
    <property type="match status" value="1"/>
</dbReference>
<dbReference type="Gene3D" id="3.40.630.30">
    <property type="match status" value="1"/>
</dbReference>
<reference evidence="2 3" key="1">
    <citation type="submission" date="2024-07" db="EMBL/GenBank/DDBJ databases">
        <title>Uliginosibacterium paludis KCTC:42655.</title>
        <authorList>
            <person name="Kim M.K."/>
        </authorList>
    </citation>
    <scope>NUCLEOTIDE SEQUENCE [LARGE SCALE GENOMIC DNA]</scope>
    <source>
        <strain evidence="2 3">KCTC 42655</strain>
    </source>
</reference>
<dbReference type="EMBL" id="JBEWLZ010000003">
    <property type="protein sequence ID" value="MET1489669.1"/>
    <property type="molecule type" value="Genomic_DNA"/>
</dbReference>
<keyword evidence="3" id="KW-1185">Reference proteome</keyword>
<sequence length="156" mass="17420">MPSTLPDIRFSAAQPEDFEALLALRIEAMRESLTRIGRFDPARARARLLAGFSPADTRHIEHEGQRVGFVVTKALRDCLLLDHLYLLPAHQGRGIGHAVMTQVLDEAAALNLPVRVCALRESAANRFYLAHGFQLIEQAEFDNTYLRPLPATPHPM</sequence>
<feature type="domain" description="N-acetyltransferase" evidence="1">
    <location>
        <begin position="8"/>
        <end position="156"/>
    </location>
</feature>
<evidence type="ECO:0000313" key="2">
    <source>
        <dbReference type="EMBL" id="MET1489669.1"/>
    </source>
</evidence>
<gene>
    <name evidence="2" type="ORF">ABVT11_07505</name>
</gene>
<comment type="caution">
    <text evidence="2">The sequence shown here is derived from an EMBL/GenBank/DDBJ whole genome shotgun (WGS) entry which is preliminary data.</text>
</comment>
<name>A0ABV2CP41_9RHOO</name>
<accession>A0ABV2CP41</accession>
<organism evidence="2 3">
    <name type="scientific">Uliginosibacterium paludis</name>
    <dbReference type="NCBI Taxonomy" id="1615952"/>
    <lineage>
        <taxon>Bacteria</taxon>
        <taxon>Pseudomonadati</taxon>
        <taxon>Pseudomonadota</taxon>
        <taxon>Betaproteobacteria</taxon>
        <taxon>Rhodocyclales</taxon>
        <taxon>Zoogloeaceae</taxon>
        <taxon>Uliginosibacterium</taxon>
    </lineage>
</organism>
<dbReference type="SUPFAM" id="SSF55729">
    <property type="entry name" value="Acyl-CoA N-acyltransferases (Nat)"/>
    <property type="match status" value="1"/>
</dbReference>
<proteinExistence type="predicted"/>
<evidence type="ECO:0000313" key="3">
    <source>
        <dbReference type="Proteomes" id="UP001548590"/>
    </source>
</evidence>
<dbReference type="CDD" id="cd04301">
    <property type="entry name" value="NAT_SF"/>
    <property type="match status" value="1"/>
</dbReference>
<dbReference type="RefSeq" id="WP_345925072.1">
    <property type="nucleotide sequence ID" value="NZ_JBDIVF010000002.1"/>
</dbReference>
<protein>
    <submittedName>
        <fullName evidence="2">GNAT family N-acetyltransferase</fullName>
    </submittedName>
</protein>
<dbReference type="PANTHER" id="PTHR42791:SF1">
    <property type="entry name" value="N-ACETYLTRANSFERASE DOMAIN-CONTAINING PROTEIN"/>
    <property type="match status" value="1"/>
</dbReference>
<dbReference type="Proteomes" id="UP001548590">
    <property type="component" value="Unassembled WGS sequence"/>
</dbReference>
<dbReference type="PROSITE" id="PS51186">
    <property type="entry name" value="GNAT"/>
    <property type="match status" value="1"/>
</dbReference>
<evidence type="ECO:0000259" key="1">
    <source>
        <dbReference type="PROSITE" id="PS51186"/>
    </source>
</evidence>